<keyword evidence="1" id="KW-1015">Disulfide bond</keyword>
<dbReference type="Gene3D" id="3.10.100.10">
    <property type="entry name" value="Mannose-Binding Protein A, subunit A"/>
    <property type="match status" value="1"/>
</dbReference>
<dbReference type="GO" id="GO:0006508">
    <property type="term" value="P:proteolysis"/>
    <property type="evidence" value="ECO:0007669"/>
    <property type="project" value="UniProtKB-KW"/>
</dbReference>
<organism evidence="3 4">
    <name type="scientific">Plakobranchus ocellatus</name>
    <dbReference type="NCBI Taxonomy" id="259542"/>
    <lineage>
        <taxon>Eukaryota</taxon>
        <taxon>Metazoa</taxon>
        <taxon>Spiralia</taxon>
        <taxon>Lophotrochozoa</taxon>
        <taxon>Mollusca</taxon>
        <taxon>Gastropoda</taxon>
        <taxon>Heterobranchia</taxon>
        <taxon>Euthyneura</taxon>
        <taxon>Panpulmonata</taxon>
        <taxon>Sacoglossa</taxon>
        <taxon>Placobranchoidea</taxon>
        <taxon>Plakobranchidae</taxon>
        <taxon>Plakobranchus</taxon>
    </lineage>
</organism>
<dbReference type="GO" id="GO:0004252">
    <property type="term" value="F:serine-type endopeptidase activity"/>
    <property type="evidence" value="ECO:0007669"/>
    <property type="project" value="InterPro"/>
</dbReference>
<accession>A0AAV4DW49</accession>
<gene>
    <name evidence="3" type="ORF">PoB_007503200</name>
</gene>
<comment type="caution">
    <text evidence="3">The sequence shown here is derived from an EMBL/GenBank/DDBJ whole genome shotgun (WGS) entry which is preliminary data.</text>
</comment>
<evidence type="ECO:0000259" key="2">
    <source>
        <dbReference type="PROSITE" id="PS50041"/>
    </source>
</evidence>
<dbReference type="SUPFAM" id="SSF56436">
    <property type="entry name" value="C-type lectin-like"/>
    <property type="match status" value="1"/>
</dbReference>
<dbReference type="EMBL" id="BLXT01008428">
    <property type="protein sequence ID" value="GFO48527.1"/>
    <property type="molecule type" value="Genomic_DNA"/>
</dbReference>
<keyword evidence="4" id="KW-1185">Reference proteome</keyword>
<evidence type="ECO:0000313" key="4">
    <source>
        <dbReference type="Proteomes" id="UP000735302"/>
    </source>
</evidence>
<sequence length="307" mass="35408">MGKITLKQDDSNHDYNTKGFPFIFYPIIGEYPDGWQVAVGSLDRQRINSRNIVSVARLKKHRDFYRYGLFEHDIALVKLKSPINITRDDVRAACLPSRNETFEDQMCVVTGWGNDHTGFPCEEGWIPTPSMETCVTEIKDLFPLKTWHEARYECQRMGGDLVIIRDNNMTNFIITLLGQFIIYPFWIGLHNSGLLTEDDNRWLWLDENETPLQEDLPIPGFVDSKNILTVGASDYRINVIGKEEAFNSKLLRRYITKDIVSNEKPTDDVSLSQQIYLLWRTITRVMGLMTKAATSYLSWGAGEARRQ</sequence>
<evidence type="ECO:0000256" key="1">
    <source>
        <dbReference type="ARBA" id="ARBA00023157"/>
    </source>
</evidence>
<dbReference type="InterPro" id="IPR001304">
    <property type="entry name" value="C-type_lectin-like"/>
</dbReference>
<dbReference type="InterPro" id="IPR016187">
    <property type="entry name" value="CTDL_fold"/>
</dbReference>
<dbReference type="InterPro" id="IPR043504">
    <property type="entry name" value="Peptidase_S1_PA_chymotrypsin"/>
</dbReference>
<dbReference type="InterPro" id="IPR001254">
    <property type="entry name" value="Trypsin_dom"/>
</dbReference>
<dbReference type="SMART" id="SM00034">
    <property type="entry name" value="CLECT"/>
    <property type="match status" value="1"/>
</dbReference>
<dbReference type="Pfam" id="PF00089">
    <property type="entry name" value="Trypsin"/>
    <property type="match status" value="1"/>
</dbReference>
<dbReference type="AlphaFoldDB" id="A0AAV4DW49"/>
<dbReference type="Proteomes" id="UP000735302">
    <property type="component" value="Unassembled WGS sequence"/>
</dbReference>
<dbReference type="PROSITE" id="PS50041">
    <property type="entry name" value="C_TYPE_LECTIN_2"/>
    <property type="match status" value="1"/>
</dbReference>
<dbReference type="SUPFAM" id="SSF50494">
    <property type="entry name" value="Trypsin-like serine proteases"/>
    <property type="match status" value="1"/>
</dbReference>
<reference evidence="3 4" key="1">
    <citation type="journal article" date="2021" name="Elife">
        <title>Chloroplast acquisition without the gene transfer in kleptoplastic sea slugs, Plakobranchus ocellatus.</title>
        <authorList>
            <person name="Maeda T."/>
            <person name="Takahashi S."/>
            <person name="Yoshida T."/>
            <person name="Shimamura S."/>
            <person name="Takaki Y."/>
            <person name="Nagai Y."/>
            <person name="Toyoda A."/>
            <person name="Suzuki Y."/>
            <person name="Arimoto A."/>
            <person name="Ishii H."/>
            <person name="Satoh N."/>
            <person name="Nishiyama T."/>
            <person name="Hasebe M."/>
            <person name="Maruyama T."/>
            <person name="Minagawa J."/>
            <person name="Obokata J."/>
            <person name="Shigenobu S."/>
        </authorList>
    </citation>
    <scope>NUCLEOTIDE SEQUENCE [LARGE SCALE GENOMIC DNA]</scope>
</reference>
<dbReference type="InterPro" id="IPR016186">
    <property type="entry name" value="C-type_lectin-like/link_sf"/>
</dbReference>
<keyword evidence="3" id="KW-0378">Hydrolase</keyword>
<feature type="domain" description="C-type lectin" evidence="2">
    <location>
        <begin position="145"/>
        <end position="206"/>
    </location>
</feature>
<dbReference type="Gene3D" id="2.40.10.10">
    <property type="entry name" value="Trypsin-like serine proteases"/>
    <property type="match status" value="1"/>
</dbReference>
<proteinExistence type="predicted"/>
<dbReference type="Pfam" id="PF00059">
    <property type="entry name" value="Lectin_C"/>
    <property type="match status" value="1"/>
</dbReference>
<evidence type="ECO:0000313" key="3">
    <source>
        <dbReference type="EMBL" id="GFO48527.1"/>
    </source>
</evidence>
<name>A0AAV4DW49_9GAST</name>
<dbReference type="PANTHER" id="PTHR24253">
    <property type="entry name" value="TRANSMEMBRANE PROTEASE SERINE"/>
    <property type="match status" value="1"/>
</dbReference>
<dbReference type="InterPro" id="IPR009003">
    <property type="entry name" value="Peptidase_S1_PA"/>
</dbReference>
<keyword evidence="3" id="KW-0645">Protease</keyword>
<dbReference type="CDD" id="cd00037">
    <property type="entry name" value="CLECT"/>
    <property type="match status" value="1"/>
</dbReference>
<protein>
    <submittedName>
        <fullName evidence="3">Serine protease</fullName>
    </submittedName>
</protein>
<dbReference type="PANTHER" id="PTHR24253:SF153">
    <property type="entry name" value="SERINE PROTEASE HEPSIN"/>
    <property type="match status" value="1"/>
</dbReference>